<dbReference type="InterPro" id="IPR036366">
    <property type="entry name" value="PGBDSf"/>
</dbReference>
<sequence length="291" mass="30293">MTHYARQPEERAGPAGWIAAGFAGLGSAMARNPMAVGGTTAFLISLAFVSANAIWYQPQPHPSAFIPTRAPVRTFAPAPDIVSDVPAPRTAPRDVLASNQPAGRPADQPTEPAASDQMNANGDPTVGSVQRVLSDLGLYRGPVDGMNGPQTRAAVENYRRIVGLSGGGEIDDPLLRQLGLGQDVADLAPVPAPKPAPRPQAANPAGNAPGSTAGNANDGMHTASVEQPDETVRRVQAGLKAFGNDGIEIDGMMGARTREAIREFQSLFGLPVTGEPDEALQAKMREIGLTN</sequence>
<name>A0ABY5MQ18_9HYPH</name>
<evidence type="ECO:0000313" key="4">
    <source>
        <dbReference type="EMBL" id="UUP18899.1"/>
    </source>
</evidence>
<evidence type="ECO:0000256" key="1">
    <source>
        <dbReference type="SAM" id="MobiDB-lite"/>
    </source>
</evidence>
<keyword evidence="2" id="KW-0812">Transmembrane</keyword>
<feature type="region of interest" description="Disordered" evidence="1">
    <location>
        <begin position="83"/>
        <end position="127"/>
    </location>
</feature>
<evidence type="ECO:0000259" key="3">
    <source>
        <dbReference type="Pfam" id="PF01471"/>
    </source>
</evidence>
<accession>A0ABY5MQ18</accession>
<dbReference type="Pfam" id="PF01471">
    <property type="entry name" value="PG_binding_1"/>
    <property type="match status" value="2"/>
</dbReference>
<feature type="transmembrane region" description="Helical" evidence="2">
    <location>
        <begin position="36"/>
        <end position="56"/>
    </location>
</feature>
<dbReference type="InterPro" id="IPR002477">
    <property type="entry name" value="Peptidoglycan-bd-like"/>
</dbReference>
<dbReference type="InterPro" id="IPR036365">
    <property type="entry name" value="PGBD-like_sf"/>
</dbReference>
<dbReference type="RefSeq" id="WP_338531092.1">
    <property type="nucleotide sequence ID" value="NZ_CP030941.1"/>
</dbReference>
<feature type="domain" description="Peptidoglycan binding-like" evidence="3">
    <location>
        <begin position="230"/>
        <end position="284"/>
    </location>
</feature>
<feature type="region of interest" description="Disordered" evidence="1">
    <location>
        <begin position="186"/>
        <end position="230"/>
    </location>
</feature>
<dbReference type="Gene3D" id="1.10.101.10">
    <property type="entry name" value="PGBD-like superfamily/PGBD"/>
    <property type="match status" value="2"/>
</dbReference>
<dbReference type="Proteomes" id="UP001342418">
    <property type="component" value="Chromosome"/>
</dbReference>
<evidence type="ECO:0000313" key="5">
    <source>
        <dbReference type="Proteomes" id="UP001342418"/>
    </source>
</evidence>
<organism evidence="4 5">
    <name type="scientific">Nitratireductor thuwali</name>
    <dbReference type="NCBI Taxonomy" id="2267699"/>
    <lineage>
        <taxon>Bacteria</taxon>
        <taxon>Pseudomonadati</taxon>
        <taxon>Pseudomonadota</taxon>
        <taxon>Alphaproteobacteria</taxon>
        <taxon>Hyphomicrobiales</taxon>
        <taxon>Phyllobacteriaceae</taxon>
        <taxon>Nitratireductor</taxon>
    </lineage>
</organism>
<dbReference type="EMBL" id="CP030941">
    <property type="protein sequence ID" value="UUP18899.1"/>
    <property type="molecule type" value="Genomic_DNA"/>
</dbReference>
<feature type="transmembrane region" description="Helical" evidence="2">
    <location>
        <begin position="12"/>
        <end position="30"/>
    </location>
</feature>
<keyword evidence="2" id="KW-1133">Transmembrane helix</keyword>
<evidence type="ECO:0000256" key="2">
    <source>
        <dbReference type="SAM" id="Phobius"/>
    </source>
</evidence>
<dbReference type="SUPFAM" id="SSF47090">
    <property type="entry name" value="PGBD-like"/>
    <property type="match status" value="2"/>
</dbReference>
<protein>
    <recommendedName>
        <fullName evidence="3">Peptidoglycan binding-like domain-containing protein</fullName>
    </recommendedName>
</protein>
<keyword evidence="5" id="KW-1185">Reference proteome</keyword>
<keyword evidence="2" id="KW-0472">Membrane</keyword>
<proteinExistence type="predicted"/>
<feature type="compositionally biased region" description="Low complexity" evidence="1">
    <location>
        <begin position="199"/>
        <end position="217"/>
    </location>
</feature>
<feature type="domain" description="Peptidoglycan binding-like" evidence="3">
    <location>
        <begin position="124"/>
        <end position="177"/>
    </location>
</feature>
<reference evidence="4 5" key="1">
    <citation type="submission" date="2018-07" db="EMBL/GenBank/DDBJ databases">
        <title>Genome sequence of Nitratireductor thuwali#1536.</title>
        <authorList>
            <person name="Michoud G."/>
            <person name="Merlino G."/>
            <person name="Sefrji F.O."/>
            <person name="Daffonchio D."/>
        </authorList>
    </citation>
    <scope>NUCLEOTIDE SEQUENCE [LARGE SCALE GENOMIC DNA]</scope>
    <source>
        <strain evidence="5">Nit1536</strain>
    </source>
</reference>
<gene>
    <name evidence="4" type="ORF">NTH_03385</name>
</gene>